<evidence type="ECO:0000313" key="2">
    <source>
        <dbReference type="Proteomes" id="UP000019373"/>
    </source>
</evidence>
<dbReference type="RefSeq" id="XP_007799888.1">
    <property type="nucleotide sequence ID" value="XM_007801697.1"/>
</dbReference>
<dbReference type="OrthoDB" id="10325418at2759"/>
<sequence length="115" mass="12738">MKSLPDHSSLLSLLQTCRSLSDIFDYAGPQILQAILSQLFHPRTIPEALTVRSKIFFNSRRRRKGQLASGSCKDHEDIIYYRAVAATSSSSVFSPLLAAPNLVGPPAQRWITTAH</sequence>
<dbReference type="EMBL" id="KE720876">
    <property type="protein sequence ID" value="ERF74504.1"/>
    <property type="molecule type" value="Genomic_DNA"/>
</dbReference>
<accession>U1HYC6</accession>
<name>U1HYC6_ENDPU</name>
<dbReference type="AlphaFoldDB" id="U1HYC6"/>
<gene>
    <name evidence="1" type="ORF">EPUS_03942</name>
</gene>
<dbReference type="GeneID" id="19238977"/>
<organism evidence="1 2">
    <name type="scientific">Endocarpon pusillum (strain Z07020 / HMAS-L-300199)</name>
    <name type="common">Lichen-forming fungus</name>
    <dbReference type="NCBI Taxonomy" id="1263415"/>
    <lineage>
        <taxon>Eukaryota</taxon>
        <taxon>Fungi</taxon>
        <taxon>Dikarya</taxon>
        <taxon>Ascomycota</taxon>
        <taxon>Pezizomycotina</taxon>
        <taxon>Eurotiomycetes</taxon>
        <taxon>Chaetothyriomycetidae</taxon>
        <taxon>Verrucariales</taxon>
        <taxon>Verrucariaceae</taxon>
        <taxon>Endocarpon</taxon>
    </lineage>
</organism>
<proteinExistence type="predicted"/>
<reference evidence="2" key="1">
    <citation type="journal article" date="2014" name="BMC Genomics">
        <title>Genome characteristics reveal the impact of lichenization on lichen-forming fungus Endocarpon pusillum Hedwig (Verrucariales, Ascomycota).</title>
        <authorList>
            <person name="Wang Y.-Y."/>
            <person name="Liu B."/>
            <person name="Zhang X.-Y."/>
            <person name="Zhou Q.-M."/>
            <person name="Zhang T."/>
            <person name="Li H."/>
            <person name="Yu Y.-F."/>
            <person name="Zhang X.-L."/>
            <person name="Hao X.-Y."/>
            <person name="Wang M."/>
            <person name="Wang L."/>
            <person name="Wei J.-C."/>
        </authorList>
    </citation>
    <scope>NUCLEOTIDE SEQUENCE [LARGE SCALE GENOMIC DNA]</scope>
    <source>
        <strain evidence="2">Z07020 / HMAS-L-300199</strain>
    </source>
</reference>
<keyword evidence="2" id="KW-1185">Reference proteome</keyword>
<protein>
    <submittedName>
        <fullName evidence="1">Uncharacterized protein</fullName>
    </submittedName>
</protein>
<dbReference type="Proteomes" id="UP000019373">
    <property type="component" value="Unassembled WGS sequence"/>
</dbReference>
<dbReference type="HOGENOM" id="CLU_2108996_0_0_1"/>
<evidence type="ECO:0000313" key="1">
    <source>
        <dbReference type="EMBL" id="ERF74504.1"/>
    </source>
</evidence>